<evidence type="ECO:0000256" key="4">
    <source>
        <dbReference type="SAM" id="Phobius"/>
    </source>
</evidence>
<evidence type="ECO:0000313" key="8">
    <source>
        <dbReference type="Proteomes" id="UP001606210"/>
    </source>
</evidence>
<dbReference type="Gene3D" id="1.10.287.950">
    <property type="entry name" value="Methyl-accepting chemotaxis protein"/>
    <property type="match status" value="1"/>
</dbReference>
<keyword evidence="4" id="KW-0472">Membrane</keyword>
<reference evidence="7 8" key="1">
    <citation type="submission" date="2024-08" db="EMBL/GenBank/DDBJ databases">
        <authorList>
            <person name="Lu H."/>
        </authorList>
    </citation>
    <scope>NUCLEOTIDE SEQUENCE [LARGE SCALE GENOMIC DNA]</scope>
    <source>
        <strain evidence="7 8">LYH14W</strain>
    </source>
</reference>
<evidence type="ECO:0000313" key="7">
    <source>
        <dbReference type="EMBL" id="MFG6433418.1"/>
    </source>
</evidence>
<feature type="transmembrane region" description="Helical" evidence="4">
    <location>
        <begin position="39"/>
        <end position="62"/>
    </location>
</feature>
<accession>A0ABW7FDD4</accession>
<protein>
    <submittedName>
        <fullName evidence="7">Methyl-accepting chemotaxis protein</fullName>
    </submittedName>
</protein>
<feature type="transmembrane region" description="Helical" evidence="4">
    <location>
        <begin position="335"/>
        <end position="357"/>
    </location>
</feature>
<comment type="caution">
    <text evidence="7">The sequence shown here is derived from an EMBL/GenBank/DDBJ whole genome shotgun (WGS) entry which is preliminary data.</text>
</comment>
<dbReference type="PROSITE" id="PS50885">
    <property type="entry name" value="HAMP"/>
    <property type="match status" value="1"/>
</dbReference>
<comment type="similarity">
    <text evidence="2">Belongs to the methyl-accepting chemotaxis (MCP) protein family.</text>
</comment>
<keyword evidence="4" id="KW-1133">Transmembrane helix</keyword>
<dbReference type="SUPFAM" id="SSF58104">
    <property type="entry name" value="Methyl-accepting chemotaxis protein (MCP) signaling domain"/>
    <property type="match status" value="1"/>
</dbReference>
<dbReference type="CDD" id="cd11386">
    <property type="entry name" value="MCP_signal"/>
    <property type="match status" value="1"/>
</dbReference>
<evidence type="ECO:0000256" key="2">
    <source>
        <dbReference type="ARBA" id="ARBA00029447"/>
    </source>
</evidence>
<dbReference type="SMART" id="SM00283">
    <property type="entry name" value="MA"/>
    <property type="match status" value="1"/>
</dbReference>
<dbReference type="InterPro" id="IPR003660">
    <property type="entry name" value="HAMP_dom"/>
</dbReference>
<feature type="domain" description="Methyl-accepting transducer" evidence="5">
    <location>
        <begin position="413"/>
        <end position="642"/>
    </location>
</feature>
<gene>
    <name evidence="7" type="ORF">ACG00Y_26160</name>
</gene>
<dbReference type="EMBL" id="JBIGHV010000012">
    <property type="protein sequence ID" value="MFG6433418.1"/>
    <property type="molecule type" value="Genomic_DNA"/>
</dbReference>
<keyword evidence="4" id="KW-0812">Transmembrane</keyword>
<dbReference type="PANTHER" id="PTHR43531">
    <property type="entry name" value="PROTEIN ICFG"/>
    <property type="match status" value="1"/>
</dbReference>
<evidence type="ECO:0000256" key="1">
    <source>
        <dbReference type="ARBA" id="ARBA00022481"/>
    </source>
</evidence>
<dbReference type="SMART" id="SM00304">
    <property type="entry name" value="HAMP"/>
    <property type="match status" value="1"/>
</dbReference>
<keyword evidence="3" id="KW-0807">Transducer</keyword>
<dbReference type="Pfam" id="PF00672">
    <property type="entry name" value="HAMP"/>
    <property type="match status" value="1"/>
</dbReference>
<dbReference type="InterPro" id="IPR051310">
    <property type="entry name" value="MCP_chemotaxis"/>
</dbReference>
<name>A0ABW7FDD4_9BURK</name>
<keyword evidence="1" id="KW-0488">Methylation</keyword>
<dbReference type="Pfam" id="PF00015">
    <property type="entry name" value="MCPsignal"/>
    <property type="match status" value="1"/>
</dbReference>
<dbReference type="InterPro" id="IPR004089">
    <property type="entry name" value="MCPsignal_dom"/>
</dbReference>
<dbReference type="Proteomes" id="UP001606210">
    <property type="component" value="Unassembled WGS sequence"/>
</dbReference>
<evidence type="ECO:0000259" key="6">
    <source>
        <dbReference type="PROSITE" id="PS50885"/>
    </source>
</evidence>
<dbReference type="PANTHER" id="PTHR43531:SF14">
    <property type="entry name" value="METHYL-ACCEPTING CHEMOTAXIS PROTEIN I-RELATED"/>
    <property type="match status" value="1"/>
</dbReference>
<evidence type="ECO:0000259" key="5">
    <source>
        <dbReference type="PROSITE" id="PS50111"/>
    </source>
</evidence>
<feature type="domain" description="HAMP" evidence="6">
    <location>
        <begin position="356"/>
        <end position="408"/>
    </location>
</feature>
<proteinExistence type="inferred from homology"/>
<organism evidence="7 8">
    <name type="scientific">Pelomonas parva</name>
    <dbReference type="NCBI Taxonomy" id="3299032"/>
    <lineage>
        <taxon>Bacteria</taxon>
        <taxon>Pseudomonadati</taxon>
        <taxon>Pseudomonadota</taxon>
        <taxon>Betaproteobacteria</taxon>
        <taxon>Burkholderiales</taxon>
        <taxon>Sphaerotilaceae</taxon>
        <taxon>Roseateles</taxon>
    </lineage>
</organism>
<sequence length="661" mass="70920">MQTFDRRAAQPRPVPANSGFFVHHGPWAIGVRLFRKLQFAAKAGLISLAFLVPLIVLTAAYIRTSQATIDFGRHELAGVSVIAKLEPWLIEAQRQRRLVLSGDAPNVDWDAIERLQQELHRLVDTLPDGMDLRADLAPIENRQKALKALSASDGADELEAPMQAYVDSLRQFRTVVLDRSNLTLDPDQDTYYLMALSTDIVSDVIESNSRSRALAGAAARRGSSSPAQQRELYGIWHLGNERVAAITLAAGRAAEANPAVLERLKPEQAVAAARAFFDASAKSWFADEFRPDVQALSQPGQAAVDSLRKLGTQANQMLGELIQARIDATADARNLVLATIAVCLLVAVYLFYAFYLVMNGGLKEVSRHLAAMTDGDLTTSPQPWGRDEAAQLMLMLSHMQQSLRRMVQKVRTSADGIVDASTEIADGSNDLSARTEQTAANLEQSAAAMEQISATVRQTSDHTQEATRIASRNATVAGRGGEVIQSMVATMEDIQASSRKISDIIGVIDSIAFQTNILALNAAVEAARAGEQGRGFAVVASEVRALAQRSAGAAREIKGLISTSVEKVENGTEIVREAGSTISDIVTSADHINALLAQIATGSNEQSQGIGQVGSAVQELDRATQQNAAMVEQTAAAASALRDQAQDLAAEVARFKLPALA</sequence>
<dbReference type="PROSITE" id="PS50111">
    <property type="entry name" value="CHEMOTAXIS_TRANSDUC_2"/>
    <property type="match status" value="1"/>
</dbReference>
<dbReference type="RefSeq" id="WP_394484118.1">
    <property type="nucleotide sequence ID" value="NZ_JBIGHV010000012.1"/>
</dbReference>
<keyword evidence="8" id="KW-1185">Reference proteome</keyword>
<evidence type="ECO:0000256" key="3">
    <source>
        <dbReference type="PROSITE-ProRule" id="PRU00284"/>
    </source>
</evidence>